<sequence length="701" mass="80484">MSAKTTKKIVKKSIQTNVDTVESKLVSKGFDIEEDSNTERTSELPVDQVIDSANVKQMSKNTKGKSKKAKKCEYDNQNISVKSSFSKFDAMQKRNLIHVRSSDSSKAHKIFCTAIINSPDEQHTNCRHCCKPVYKMEEVFVQFKAEKCVYHKSCLRCKVCSKQLKFDNYQSHEGSLYCVIHFKLLFAPKIVDQLDEQPRKAELIIRESQPTELPPDVVRASDKPDLGLDELHQLNVRSRFQVFENGALEDEHQRRLASKRNLLVSSKYMSSEMDDSENVADVQDEDDDLVRSRRSTEKERPVGLGDAMNDIKSRFEKGNQLSKEERREERKQEIQNIRSRLFMGKQAKIKEMYQQAVAESEQAMTSVGKKPEMEIGCIASSIKKRFENGEIFNKELLTGVSDDAHVFESAISKESRNIFKELDANLTSNTIAVLKKNSSNSSFGTGKSNADIDVIKCDTMLEDIKVPTDELSQKFKFFETYKPSSCKKRQFRITPPREGTMLESDTDQISDDTEHQQRFTSFHDNVLQKTQTTSTMLNRFREMERMSKFHEEQGPKPLKCFTPPPDDGHRYNDISNSDEDDDDDDDDDEDEQTLTKDACVVNGEALDEALKEAQLAARAKLLRVKFEKWQANEIKRELNEGFVDIYSQQVSDDSTIESAKTIRERFENMKSCDGPSGPRYQVNRFVVIISMKYEQLIFITF</sequence>
<dbReference type="STRING" id="30019.A0A0M4F7E1"/>
<dbReference type="SUPFAM" id="SSF57716">
    <property type="entry name" value="Glucocorticoid receptor-like (DNA-binding domain)"/>
    <property type="match status" value="1"/>
</dbReference>
<gene>
    <name evidence="7" type="ORF">Dbus_chr4g38</name>
</gene>
<accession>A0A0M4F7E1</accession>
<dbReference type="Proteomes" id="UP000494163">
    <property type="component" value="Chromosome 4"/>
</dbReference>
<organism evidence="7 8">
    <name type="scientific">Drosophila busckii</name>
    <name type="common">Fruit fly</name>
    <dbReference type="NCBI Taxonomy" id="30019"/>
    <lineage>
        <taxon>Eukaryota</taxon>
        <taxon>Metazoa</taxon>
        <taxon>Ecdysozoa</taxon>
        <taxon>Arthropoda</taxon>
        <taxon>Hexapoda</taxon>
        <taxon>Insecta</taxon>
        <taxon>Pterygota</taxon>
        <taxon>Neoptera</taxon>
        <taxon>Endopterygota</taxon>
        <taxon>Diptera</taxon>
        <taxon>Brachycera</taxon>
        <taxon>Muscomorpha</taxon>
        <taxon>Ephydroidea</taxon>
        <taxon>Drosophilidae</taxon>
        <taxon>Drosophila</taxon>
    </lineage>
</organism>
<dbReference type="SMART" id="SM00132">
    <property type="entry name" value="LIM"/>
    <property type="match status" value="1"/>
</dbReference>
<dbReference type="PROSITE" id="PS00478">
    <property type="entry name" value="LIM_DOMAIN_1"/>
    <property type="match status" value="1"/>
</dbReference>
<keyword evidence="1 4" id="KW-0479">Metal-binding</keyword>
<dbReference type="PANTHER" id="PTHR24206">
    <property type="entry name" value="OS06G0237300 PROTEIN"/>
    <property type="match status" value="1"/>
</dbReference>
<evidence type="ECO:0000256" key="1">
    <source>
        <dbReference type="ARBA" id="ARBA00022723"/>
    </source>
</evidence>
<evidence type="ECO:0000256" key="4">
    <source>
        <dbReference type="PROSITE-ProRule" id="PRU00125"/>
    </source>
</evidence>
<feature type="region of interest" description="Disordered" evidence="5">
    <location>
        <begin position="269"/>
        <end position="331"/>
    </location>
</feature>
<proteinExistence type="predicted"/>
<dbReference type="EMBL" id="CP012527">
    <property type="protein sequence ID" value="ALC48100.1"/>
    <property type="molecule type" value="Genomic_DNA"/>
</dbReference>
<dbReference type="OMA" id="WEANEIK"/>
<dbReference type="GO" id="GO:0046872">
    <property type="term" value="F:metal ion binding"/>
    <property type="evidence" value="ECO:0007669"/>
    <property type="project" value="UniProtKB-KW"/>
</dbReference>
<dbReference type="PROSITE" id="PS50023">
    <property type="entry name" value="LIM_DOMAIN_2"/>
    <property type="match status" value="1"/>
</dbReference>
<feature type="compositionally biased region" description="Basic and acidic residues" evidence="5">
    <location>
        <begin position="289"/>
        <end position="301"/>
    </location>
</feature>
<evidence type="ECO:0000259" key="6">
    <source>
        <dbReference type="PROSITE" id="PS50023"/>
    </source>
</evidence>
<feature type="compositionally biased region" description="Basic and acidic residues" evidence="5">
    <location>
        <begin position="309"/>
        <end position="331"/>
    </location>
</feature>
<name>A0A0M4F7E1_DROBS</name>
<feature type="compositionally biased region" description="Acidic residues" evidence="5">
    <location>
        <begin position="272"/>
        <end position="288"/>
    </location>
</feature>
<keyword evidence="2 4" id="KW-0862">Zinc</keyword>
<feature type="domain" description="LIM zinc-binding" evidence="6">
    <location>
        <begin position="124"/>
        <end position="188"/>
    </location>
</feature>
<evidence type="ECO:0000313" key="8">
    <source>
        <dbReference type="Proteomes" id="UP000494163"/>
    </source>
</evidence>
<feature type="compositionally biased region" description="Acidic residues" evidence="5">
    <location>
        <begin position="576"/>
        <end position="592"/>
    </location>
</feature>
<evidence type="ECO:0000256" key="5">
    <source>
        <dbReference type="SAM" id="MobiDB-lite"/>
    </source>
</evidence>
<reference evidence="7 8" key="1">
    <citation type="submission" date="2015-08" db="EMBL/GenBank/DDBJ databases">
        <title>Ancestral chromatin configuration constrains chromatin evolution on differentiating sex chromosomes in Drosophila.</title>
        <authorList>
            <person name="Zhou Q."/>
            <person name="Bachtrog D."/>
        </authorList>
    </citation>
    <scope>NUCLEOTIDE SEQUENCE [LARGE SCALE GENOMIC DNA]</scope>
    <source>
        <tissue evidence="7">Whole larvae</tissue>
    </source>
</reference>
<evidence type="ECO:0000313" key="7">
    <source>
        <dbReference type="EMBL" id="ALC48100.1"/>
    </source>
</evidence>
<evidence type="ECO:0000256" key="3">
    <source>
        <dbReference type="ARBA" id="ARBA00023038"/>
    </source>
</evidence>
<keyword evidence="8" id="KW-1185">Reference proteome</keyword>
<feature type="region of interest" description="Disordered" evidence="5">
    <location>
        <begin position="547"/>
        <end position="595"/>
    </location>
</feature>
<dbReference type="AlphaFoldDB" id="A0A0M4F7E1"/>
<keyword evidence="3 4" id="KW-0440">LIM domain</keyword>
<dbReference type="InterPro" id="IPR001781">
    <property type="entry name" value="Znf_LIM"/>
</dbReference>
<protein>
    <submittedName>
        <fullName evidence="7">CG33521</fullName>
    </submittedName>
</protein>
<evidence type="ECO:0000256" key="2">
    <source>
        <dbReference type="ARBA" id="ARBA00022833"/>
    </source>
</evidence>
<dbReference type="Gene3D" id="2.10.110.10">
    <property type="entry name" value="Cysteine Rich Protein"/>
    <property type="match status" value="1"/>
</dbReference>
<dbReference type="Pfam" id="PF00412">
    <property type="entry name" value="LIM"/>
    <property type="match status" value="1"/>
</dbReference>